<dbReference type="AlphaFoldDB" id="A0A0E0I1E8"/>
<dbReference type="eggNOG" id="ENOG502S7PW">
    <property type="taxonomic scope" value="Eukaryota"/>
</dbReference>
<dbReference type="Gramene" id="ONIVA07G14490.2">
    <property type="protein sequence ID" value="ONIVA07G14490.2"/>
    <property type="gene ID" value="ONIVA07G14490"/>
</dbReference>
<reference evidence="2" key="1">
    <citation type="submission" date="2015-04" db="UniProtKB">
        <authorList>
            <consortium name="EnsemblPlants"/>
        </authorList>
    </citation>
    <scope>IDENTIFICATION</scope>
    <source>
        <strain evidence="2">SL10</strain>
    </source>
</reference>
<evidence type="ECO:0000259" key="1">
    <source>
        <dbReference type="Pfam" id="PF13963"/>
    </source>
</evidence>
<dbReference type="Proteomes" id="UP000006591">
    <property type="component" value="Chromosome 7"/>
</dbReference>
<sequence length="339" mass="37614">MDKDWMKTSRSSAEYNIGVDKFIEFALSNSAHNNRIICPCKNCGNRYWLGEHKVREHLICDGFLAGYTSWIHHGESMSTSKPSVASSSHHEQNDDMDQMLLEGLGIRTLGTDDGAEDDLDVDAEAYYKLVNDGSQELYPGCKNAISVDGQALNDCVDILVNTVFNQHTIIPRAYGMISKLGSAQARCIPWPRDNLMHPSGQALHSKVSTIARHNSANQGNSVALTEVFKHNSIDNALQSVVGHKREVHDLTPKENIRREDTHSRAKKIGKARPDSPYANFTNSQLLTTSRSKCMDRFWCNPFSGCCEVLAVFMSAAEQLISKPGGKVCTRGQGSRTRHC</sequence>
<name>A0A0E0I1E8_ORYNI</name>
<dbReference type="Pfam" id="PF13963">
    <property type="entry name" value="Transpos_assoc"/>
    <property type="match status" value="1"/>
</dbReference>
<protein>
    <recommendedName>
        <fullName evidence="1">Transposase-associated domain-containing protein</fullName>
    </recommendedName>
</protein>
<evidence type="ECO:0000313" key="2">
    <source>
        <dbReference type="EnsemblPlants" id="ONIVA07G14490.2"/>
    </source>
</evidence>
<feature type="domain" description="Transposase-associated" evidence="1">
    <location>
        <begin position="3"/>
        <end position="75"/>
    </location>
</feature>
<reference evidence="2" key="2">
    <citation type="submission" date="2018-04" db="EMBL/GenBank/DDBJ databases">
        <title>OnivRS2 (Oryza nivara Reference Sequence Version 2).</title>
        <authorList>
            <person name="Zhang J."/>
            <person name="Kudrna D."/>
            <person name="Lee S."/>
            <person name="Talag J."/>
            <person name="Rajasekar S."/>
            <person name="Welchert J."/>
            <person name="Hsing Y.-I."/>
            <person name="Wing R.A."/>
        </authorList>
    </citation>
    <scope>NUCLEOTIDE SEQUENCE [LARGE SCALE GENOMIC DNA]</scope>
    <source>
        <strain evidence="2">SL10</strain>
    </source>
</reference>
<organism evidence="2">
    <name type="scientific">Oryza nivara</name>
    <name type="common">Indian wild rice</name>
    <name type="synonym">Oryza sativa f. spontanea</name>
    <dbReference type="NCBI Taxonomy" id="4536"/>
    <lineage>
        <taxon>Eukaryota</taxon>
        <taxon>Viridiplantae</taxon>
        <taxon>Streptophyta</taxon>
        <taxon>Embryophyta</taxon>
        <taxon>Tracheophyta</taxon>
        <taxon>Spermatophyta</taxon>
        <taxon>Magnoliopsida</taxon>
        <taxon>Liliopsida</taxon>
        <taxon>Poales</taxon>
        <taxon>Poaceae</taxon>
        <taxon>BOP clade</taxon>
        <taxon>Oryzoideae</taxon>
        <taxon>Oryzeae</taxon>
        <taxon>Oryzinae</taxon>
        <taxon>Oryza</taxon>
    </lineage>
</organism>
<dbReference type="OMA" id="WILYPLQ"/>
<accession>A0A0E0I1E8</accession>
<dbReference type="InterPro" id="IPR029480">
    <property type="entry name" value="Transpos_assoc"/>
</dbReference>
<keyword evidence="3" id="KW-1185">Reference proteome</keyword>
<evidence type="ECO:0000313" key="3">
    <source>
        <dbReference type="Proteomes" id="UP000006591"/>
    </source>
</evidence>
<dbReference type="EnsemblPlants" id="ONIVA07G14490.2">
    <property type="protein sequence ID" value="ONIVA07G14490.2"/>
    <property type="gene ID" value="ONIVA07G14490"/>
</dbReference>
<proteinExistence type="predicted"/>